<organism evidence="1 2">
    <name type="scientific">Clunio marinus</name>
    <dbReference type="NCBI Taxonomy" id="568069"/>
    <lineage>
        <taxon>Eukaryota</taxon>
        <taxon>Metazoa</taxon>
        <taxon>Ecdysozoa</taxon>
        <taxon>Arthropoda</taxon>
        <taxon>Hexapoda</taxon>
        <taxon>Insecta</taxon>
        <taxon>Pterygota</taxon>
        <taxon>Neoptera</taxon>
        <taxon>Endopterygota</taxon>
        <taxon>Diptera</taxon>
        <taxon>Nematocera</taxon>
        <taxon>Chironomoidea</taxon>
        <taxon>Chironomidae</taxon>
        <taxon>Clunio</taxon>
    </lineage>
</organism>
<gene>
    <name evidence="1" type="ORF">CLUMA_CG000431</name>
</gene>
<dbReference type="AlphaFoldDB" id="A0A1J1HES8"/>
<dbReference type="STRING" id="568069.A0A1J1HES8"/>
<dbReference type="EMBL" id="CVRI01000001">
    <property type="protein sequence ID" value="CRK86480.1"/>
    <property type="molecule type" value="Genomic_DNA"/>
</dbReference>
<proteinExistence type="predicted"/>
<evidence type="ECO:0000313" key="2">
    <source>
        <dbReference type="Proteomes" id="UP000183832"/>
    </source>
</evidence>
<reference evidence="1 2" key="1">
    <citation type="submission" date="2015-04" db="EMBL/GenBank/DDBJ databases">
        <authorList>
            <person name="Syromyatnikov M.Y."/>
            <person name="Popov V.N."/>
        </authorList>
    </citation>
    <scope>NUCLEOTIDE SEQUENCE [LARGE SCALE GENOMIC DNA]</scope>
</reference>
<dbReference type="OrthoDB" id="7758506at2759"/>
<dbReference type="Proteomes" id="UP000183832">
    <property type="component" value="Unassembled WGS sequence"/>
</dbReference>
<accession>A0A1J1HES8</accession>
<protein>
    <submittedName>
        <fullName evidence="1">CLUMA_CG000431, isoform A</fullName>
    </submittedName>
</protein>
<sequence length="274" mass="32404">MMPLWRLENDWIHRNKTGQLKSLKKSVIYCKKIHIRSKSVTEISLHAIKKFFETSIEPKKLDQMRKIKPDVSLLRASLEGIKSNVLGILNKHNEIMLKSSEILFQQQELEKTIPLVISAYEKNMSYIDERVKFVENRIMFLIKEVETTSNIPLMKCVKNIFMRKIDAISRHLCKTLFNETYKVDESIKKYSLIENFCMISNRTMNLLSQLDNLPTEILHSAENETRLHHRNKMCRAKVAMNEQNLFKMLENQLHNHFTPTNKPKNKEALRMFKL</sequence>
<evidence type="ECO:0000313" key="1">
    <source>
        <dbReference type="EMBL" id="CRK86480.1"/>
    </source>
</evidence>
<name>A0A1J1HES8_9DIPT</name>
<keyword evidence="2" id="KW-1185">Reference proteome</keyword>